<proteinExistence type="predicted"/>
<dbReference type="Pfam" id="PF01871">
    <property type="entry name" value="AMMECR1"/>
    <property type="match status" value="1"/>
</dbReference>
<dbReference type="EMBL" id="MBFT01000094">
    <property type="protein sequence ID" value="PVU97912.1"/>
    <property type="molecule type" value="Genomic_DNA"/>
</dbReference>
<keyword evidence="3" id="KW-1185">Reference proteome</keyword>
<dbReference type="InterPro" id="IPR023473">
    <property type="entry name" value="AMMECR1"/>
</dbReference>
<dbReference type="OrthoDB" id="24630at2759"/>
<dbReference type="InterPro" id="IPR002733">
    <property type="entry name" value="AMMECR1_domain"/>
</dbReference>
<dbReference type="Gene3D" id="3.30.700.20">
    <property type="entry name" value="Hypothetical protein ph0010, domain 1"/>
    <property type="match status" value="1"/>
</dbReference>
<dbReference type="PANTHER" id="PTHR13016">
    <property type="entry name" value="AMMECR1 HOMOLOG"/>
    <property type="match status" value="1"/>
</dbReference>
<evidence type="ECO:0000259" key="1">
    <source>
        <dbReference type="PROSITE" id="PS51112"/>
    </source>
</evidence>
<dbReference type="PROSITE" id="PS51112">
    <property type="entry name" value="AMMECR1"/>
    <property type="match status" value="1"/>
</dbReference>
<gene>
    <name evidence="2" type="ORF">BB559_001864</name>
</gene>
<comment type="caution">
    <text evidence="2">The sequence shown here is derived from an EMBL/GenBank/DDBJ whole genome shotgun (WGS) entry which is preliminary data.</text>
</comment>
<dbReference type="AlphaFoldDB" id="A0A2T9YZY2"/>
<protein>
    <recommendedName>
        <fullName evidence="1">AMMECR1 domain-containing protein</fullName>
    </recommendedName>
</protein>
<dbReference type="PANTHER" id="PTHR13016:SF0">
    <property type="entry name" value="AMME SYNDROME CANDIDATE GENE 1 PROTEIN"/>
    <property type="match status" value="1"/>
</dbReference>
<reference evidence="2 3" key="1">
    <citation type="journal article" date="2018" name="MBio">
        <title>Comparative Genomics Reveals the Core Gene Toolbox for the Fungus-Insect Symbiosis.</title>
        <authorList>
            <person name="Wang Y."/>
            <person name="Stata M."/>
            <person name="Wang W."/>
            <person name="Stajich J.E."/>
            <person name="White M.M."/>
            <person name="Moncalvo J.M."/>
        </authorList>
    </citation>
    <scope>NUCLEOTIDE SEQUENCE [LARGE SCALE GENOMIC DNA]</scope>
    <source>
        <strain evidence="2 3">AUS-77-4</strain>
    </source>
</reference>
<accession>A0A2T9YZY2</accession>
<dbReference type="Proteomes" id="UP000245699">
    <property type="component" value="Unassembled WGS sequence"/>
</dbReference>
<organism evidence="2 3">
    <name type="scientific">Furculomyces boomerangus</name>
    <dbReference type="NCBI Taxonomy" id="61424"/>
    <lineage>
        <taxon>Eukaryota</taxon>
        <taxon>Fungi</taxon>
        <taxon>Fungi incertae sedis</taxon>
        <taxon>Zoopagomycota</taxon>
        <taxon>Kickxellomycotina</taxon>
        <taxon>Harpellomycetes</taxon>
        <taxon>Harpellales</taxon>
        <taxon>Harpellaceae</taxon>
        <taxon>Furculomyces</taxon>
    </lineage>
</organism>
<dbReference type="InterPro" id="IPR036071">
    <property type="entry name" value="AMMECR1_dom_sf"/>
</dbReference>
<dbReference type="NCBIfam" id="TIGR00296">
    <property type="entry name" value="TIGR00296 family protein"/>
    <property type="match status" value="1"/>
</dbReference>
<evidence type="ECO:0000313" key="3">
    <source>
        <dbReference type="Proteomes" id="UP000245699"/>
    </source>
</evidence>
<dbReference type="STRING" id="61424.A0A2T9YZY2"/>
<feature type="domain" description="AMMECR1" evidence="1">
    <location>
        <begin position="1"/>
        <end position="192"/>
    </location>
</feature>
<dbReference type="InterPro" id="IPR027485">
    <property type="entry name" value="AMMECR1_N"/>
</dbReference>
<evidence type="ECO:0000313" key="2">
    <source>
        <dbReference type="EMBL" id="PVU97912.1"/>
    </source>
</evidence>
<sequence>MPATKEHCKFCFDVLVAELQGDSINKVQPDFQDAEFPLFVTWNKITDGEDTLRGCIGTFSQLKIVEGLRKYSIISAMRDRRFNPIQKKELKKLKNCVSLLTNFEEADNHLDWEIGKHGITIYFIDDGEEYNATFLPEVAEEQEWTKRETIDHLIRKSGYDQRITKELRSSLSVTRYQSSKVELSFSEYLKMKQ</sequence>
<dbReference type="SUPFAM" id="SSF143447">
    <property type="entry name" value="AMMECR1-like"/>
    <property type="match status" value="1"/>
</dbReference>
<name>A0A2T9YZY2_9FUNG</name>